<evidence type="ECO:0000313" key="2">
    <source>
        <dbReference type="EMBL" id="PJA46257.1"/>
    </source>
</evidence>
<accession>A0A2M7XEF3</accession>
<sequence length="177" mass="20276">MSISERLQKRLAEEQAKKEQSTDGSRTHGQESGPTSYKEWKARRDAEAGQQQTSVRGARTGGRVYNPPTQRQEQAPEPVSPREARRTPVRQSEVTAPLPRVDQVRRPSQADAEGRRRLIRNQMRELRAKVDQANQESRRLRQEGFAWEAETKEATARALERARQQLEQQLSEIPPDA</sequence>
<feature type="compositionally biased region" description="Basic and acidic residues" evidence="1">
    <location>
        <begin position="38"/>
        <end position="47"/>
    </location>
</feature>
<gene>
    <name evidence="2" type="ORF">CO174_00405</name>
</gene>
<proteinExistence type="predicted"/>
<evidence type="ECO:0000256" key="1">
    <source>
        <dbReference type="SAM" id="MobiDB-lite"/>
    </source>
</evidence>
<reference evidence="3" key="1">
    <citation type="submission" date="2017-09" db="EMBL/GenBank/DDBJ databases">
        <title>Depth-based differentiation of microbial function through sediment-hosted aquifers and enrichment of novel symbionts in the deep terrestrial subsurface.</title>
        <authorList>
            <person name="Probst A.J."/>
            <person name="Ladd B."/>
            <person name="Jarett J.K."/>
            <person name="Geller-Mcgrath D.E."/>
            <person name="Sieber C.M.K."/>
            <person name="Emerson J.B."/>
            <person name="Anantharaman K."/>
            <person name="Thomas B.C."/>
            <person name="Malmstrom R."/>
            <person name="Stieglmeier M."/>
            <person name="Klingl A."/>
            <person name="Woyke T."/>
            <person name="Ryan C.M."/>
            <person name="Banfield J.F."/>
        </authorList>
    </citation>
    <scope>NUCLEOTIDE SEQUENCE [LARGE SCALE GENOMIC DNA]</scope>
</reference>
<feature type="compositionally biased region" description="Basic and acidic residues" evidence="1">
    <location>
        <begin position="1"/>
        <end position="29"/>
    </location>
</feature>
<evidence type="ECO:0000313" key="3">
    <source>
        <dbReference type="Proteomes" id="UP000229385"/>
    </source>
</evidence>
<dbReference type="EMBL" id="PFWU01000005">
    <property type="protein sequence ID" value="PJA46257.1"/>
    <property type="molecule type" value="Genomic_DNA"/>
</dbReference>
<comment type="caution">
    <text evidence="2">The sequence shown here is derived from an EMBL/GenBank/DDBJ whole genome shotgun (WGS) entry which is preliminary data.</text>
</comment>
<organism evidence="2 3">
    <name type="scientific">Candidatus Uhrbacteria bacterium CG_4_9_14_3_um_filter_50_9</name>
    <dbReference type="NCBI Taxonomy" id="1975035"/>
    <lineage>
        <taxon>Bacteria</taxon>
        <taxon>Candidatus Uhriibacteriota</taxon>
    </lineage>
</organism>
<dbReference type="AlphaFoldDB" id="A0A2M7XEF3"/>
<protein>
    <submittedName>
        <fullName evidence="2">Uncharacterized protein</fullName>
    </submittedName>
</protein>
<name>A0A2M7XEF3_9BACT</name>
<feature type="region of interest" description="Disordered" evidence="1">
    <location>
        <begin position="1"/>
        <end position="120"/>
    </location>
</feature>
<dbReference type="Proteomes" id="UP000229385">
    <property type="component" value="Unassembled WGS sequence"/>
</dbReference>